<name>A0ACC8XIN1_9FIRM</name>
<sequence>MQKIINTCQIRQNTSKFIIDIMRPQEKYDEIVFIDIGHGGEDPGAVNENVEEKDLNTVQAMEVKDLYWNKIQI</sequence>
<evidence type="ECO:0000313" key="1">
    <source>
        <dbReference type="EMBL" id="ONI45063.1"/>
    </source>
</evidence>
<evidence type="ECO:0000313" key="2">
    <source>
        <dbReference type="Proteomes" id="UP000188637"/>
    </source>
</evidence>
<comment type="caution">
    <text evidence="1">The sequence shown here is derived from an EMBL/GenBank/DDBJ whole genome shotgun (WGS) entry which is preliminary data.</text>
</comment>
<accession>A0ACC8XIN1</accession>
<reference evidence="1" key="1">
    <citation type="submission" date="2016-08" db="EMBL/GenBank/DDBJ databases">
        <authorList>
            <person name="Ngugi D.K."/>
            <person name="Miyake S."/>
            <person name="Stingl U."/>
        </authorList>
    </citation>
    <scope>NUCLEOTIDE SEQUENCE</scope>
    <source>
        <strain evidence="1">SCG-D08WGA-EpuloA1</strain>
    </source>
</reference>
<protein>
    <submittedName>
        <fullName evidence="1">Uncharacterized protein</fullName>
    </submittedName>
</protein>
<dbReference type="Proteomes" id="UP000188637">
    <property type="component" value="Unassembled WGS sequence"/>
</dbReference>
<organism evidence="1 2">
    <name type="scientific">Candidatus Epulonipiscium fishelsonii</name>
    <dbReference type="NCBI Taxonomy" id="77094"/>
    <lineage>
        <taxon>Bacteria</taxon>
        <taxon>Bacillati</taxon>
        <taxon>Bacillota</taxon>
        <taxon>Clostridia</taxon>
        <taxon>Lachnospirales</taxon>
        <taxon>Lachnospiraceae</taxon>
        <taxon>Candidatus Epulonipiscium</taxon>
    </lineage>
</organism>
<gene>
    <name evidence="1" type="ORF">AN640_05030</name>
</gene>
<keyword evidence="2" id="KW-1185">Reference proteome</keyword>
<proteinExistence type="predicted"/>
<dbReference type="EMBL" id="LJHD01000076">
    <property type="protein sequence ID" value="ONI45063.1"/>
    <property type="molecule type" value="Genomic_DNA"/>
</dbReference>